<dbReference type="InterPro" id="IPR045142">
    <property type="entry name" value="BCAS3-like"/>
</dbReference>
<dbReference type="PANTHER" id="PTHR13268">
    <property type="entry name" value="BREAST CARCINOMA AMPLIFIED SEQUENCE 3"/>
    <property type="match status" value="1"/>
</dbReference>
<dbReference type="GO" id="GO:0005737">
    <property type="term" value="C:cytoplasm"/>
    <property type="evidence" value="ECO:0007669"/>
    <property type="project" value="TreeGrafter"/>
</dbReference>
<gene>
    <name evidence="1" type="ORF">BYL167_LOCUS68653</name>
</gene>
<accession>A0A8S3FL91</accession>
<feature type="non-terminal residue" evidence="1">
    <location>
        <position position="1"/>
    </location>
</feature>
<evidence type="ECO:0000313" key="2">
    <source>
        <dbReference type="Proteomes" id="UP000681967"/>
    </source>
</evidence>
<reference evidence="1" key="1">
    <citation type="submission" date="2021-02" db="EMBL/GenBank/DDBJ databases">
        <authorList>
            <person name="Nowell W R."/>
        </authorList>
    </citation>
    <scope>NUCLEOTIDE SEQUENCE</scope>
</reference>
<sequence length="192" mass="21368">MSYVSSIELRKVRPEAVNEKSVIESVVGLFHDVVEKVPQAYATSSRTNNSDQLEPIEWVRFLSNVHEWHPSIRIETLVLLIAYKSCLALWTVEINGIASELFSIREHNICSACLLTTNSSLDDPHSSYRPLIAFAKSAGPPSIQIRSLKNDQHMIKVINLPGVGLQAEPILIESNSSVLICATHTFIIGYDI</sequence>
<name>A0A8S3FL91_9BILA</name>
<dbReference type="GO" id="GO:0006914">
    <property type="term" value="P:autophagy"/>
    <property type="evidence" value="ECO:0007669"/>
    <property type="project" value="InterPro"/>
</dbReference>
<dbReference type="AlphaFoldDB" id="A0A8S3FL91"/>
<dbReference type="PANTHER" id="PTHR13268:SF0">
    <property type="entry name" value="BCAS3 MICROTUBULE ASSOCIATED CELL MIGRATION FACTOR"/>
    <property type="match status" value="1"/>
</dbReference>
<dbReference type="Proteomes" id="UP000681967">
    <property type="component" value="Unassembled WGS sequence"/>
</dbReference>
<organism evidence="1 2">
    <name type="scientific">Rotaria magnacalcarata</name>
    <dbReference type="NCBI Taxonomy" id="392030"/>
    <lineage>
        <taxon>Eukaryota</taxon>
        <taxon>Metazoa</taxon>
        <taxon>Spiralia</taxon>
        <taxon>Gnathifera</taxon>
        <taxon>Rotifera</taxon>
        <taxon>Eurotatoria</taxon>
        <taxon>Bdelloidea</taxon>
        <taxon>Philodinida</taxon>
        <taxon>Philodinidae</taxon>
        <taxon>Rotaria</taxon>
    </lineage>
</organism>
<protein>
    <submittedName>
        <fullName evidence="1">Uncharacterized protein</fullName>
    </submittedName>
</protein>
<evidence type="ECO:0000313" key="1">
    <source>
        <dbReference type="EMBL" id="CAF5131898.1"/>
    </source>
</evidence>
<dbReference type="EMBL" id="CAJOBH010248344">
    <property type="protein sequence ID" value="CAF5131898.1"/>
    <property type="molecule type" value="Genomic_DNA"/>
</dbReference>
<proteinExistence type="predicted"/>
<dbReference type="GO" id="GO:0042594">
    <property type="term" value="P:response to starvation"/>
    <property type="evidence" value="ECO:0007669"/>
    <property type="project" value="TreeGrafter"/>
</dbReference>
<comment type="caution">
    <text evidence="1">The sequence shown here is derived from an EMBL/GenBank/DDBJ whole genome shotgun (WGS) entry which is preliminary data.</text>
</comment>